<keyword evidence="4" id="KW-1185">Reference proteome</keyword>
<sequence length="459" mass="49606">MSTLAIWLAGLPSPGGALHFPQRTGITAPWEPSMRGVQTAGRRQRPARGAGRTRRDVGGGGGGSRVARNDGQRHVMRLQQSGLDQQEPARNLGGLCLVGGRRRIAPMGPIVPWCHLWLSQPQQQQHRPQASRNSGTASSTKQVGVLYPARAAMVTSSIPRLSSIPHPADRGPPLRPIRPLCADTARTLSLSSARGDGEQLDDDEAAPERALGLDASASGLLAEGLSGRRGSLESFSFSSRCMGEARRAPPAVRGQFMLCARPKRVLFCFHCAVVAEAVAVRWYLSARADKGRRAIAIPLHRSDKEMIALPFLRTQNLASEERTGGKAVFWPMACGPIRAAHGLRAPRHPYATSAREAITIQQWSTTHAKGDWMRTSRVAAPGVVADRHVRGRFAMTASHSSVHAPFIGQESEQLFVVQRGPPSRPHQKPFPRIINAGLVDICTPVMTLATWRPVDPAGV</sequence>
<name>A0A6A6XGW0_9PLEO</name>
<gene>
    <name evidence="3" type="ORF">K505DRAFT_360056</name>
</gene>
<feature type="signal peptide" evidence="2">
    <location>
        <begin position="1"/>
        <end position="17"/>
    </location>
</feature>
<evidence type="ECO:0000313" key="3">
    <source>
        <dbReference type="EMBL" id="KAF2795601.1"/>
    </source>
</evidence>
<organism evidence="3 4">
    <name type="scientific">Melanomma pulvis-pyrius CBS 109.77</name>
    <dbReference type="NCBI Taxonomy" id="1314802"/>
    <lineage>
        <taxon>Eukaryota</taxon>
        <taxon>Fungi</taxon>
        <taxon>Dikarya</taxon>
        <taxon>Ascomycota</taxon>
        <taxon>Pezizomycotina</taxon>
        <taxon>Dothideomycetes</taxon>
        <taxon>Pleosporomycetidae</taxon>
        <taxon>Pleosporales</taxon>
        <taxon>Melanommataceae</taxon>
        <taxon>Melanomma</taxon>
    </lineage>
</organism>
<keyword evidence="2" id="KW-0732">Signal</keyword>
<protein>
    <recommendedName>
        <fullName evidence="5">Ig-like domain-containing protein</fullName>
    </recommendedName>
</protein>
<dbReference type="Proteomes" id="UP000799757">
    <property type="component" value="Unassembled WGS sequence"/>
</dbReference>
<reference evidence="3" key="1">
    <citation type="journal article" date="2020" name="Stud. Mycol.">
        <title>101 Dothideomycetes genomes: a test case for predicting lifestyles and emergence of pathogens.</title>
        <authorList>
            <person name="Haridas S."/>
            <person name="Albert R."/>
            <person name="Binder M."/>
            <person name="Bloem J."/>
            <person name="Labutti K."/>
            <person name="Salamov A."/>
            <person name="Andreopoulos B."/>
            <person name="Baker S."/>
            <person name="Barry K."/>
            <person name="Bills G."/>
            <person name="Bluhm B."/>
            <person name="Cannon C."/>
            <person name="Castanera R."/>
            <person name="Culley D."/>
            <person name="Daum C."/>
            <person name="Ezra D."/>
            <person name="Gonzalez J."/>
            <person name="Henrissat B."/>
            <person name="Kuo A."/>
            <person name="Liang C."/>
            <person name="Lipzen A."/>
            <person name="Lutzoni F."/>
            <person name="Magnuson J."/>
            <person name="Mondo S."/>
            <person name="Nolan M."/>
            <person name="Ohm R."/>
            <person name="Pangilinan J."/>
            <person name="Park H.-J."/>
            <person name="Ramirez L."/>
            <person name="Alfaro M."/>
            <person name="Sun H."/>
            <person name="Tritt A."/>
            <person name="Yoshinaga Y."/>
            <person name="Zwiers L.-H."/>
            <person name="Turgeon B."/>
            <person name="Goodwin S."/>
            <person name="Spatafora J."/>
            <person name="Crous P."/>
            <person name="Grigoriev I."/>
        </authorList>
    </citation>
    <scope>NUCLEOTIDE SEQUENCE</scope>
    <source>
        <strain evidence="3">CBS 109.77</strain>
    </source>
</reference>
<evidence type="ECO:0000256" key="2">
    <source>
        <dbReference type="SAM" id="SignalP"/>
    </source>
</evidence>
<feature type="region of interest" description="Disordered" evidence="1">
    <location>
        <begin position="25"/>
        <end position="72"/>
    </location>
</feature>
<feature type="chain" id="PRO_5025368499" description="Ig-like domain-containing protein" evidence="2">
    <location>
        <begin position="18"/>
        <end position="459"/>
    </location>
</feature>
<accession>A0A6A6XGW0</accession>
<proteinExistence type="predicted"/>
<dbReference type="AlphaFoldDB" id="A0A6A6XGW0"/>
<evidence type="ECO:0000256" key="1">
    <source>
        <dbReference type="SAM" id="MobiDB-lite"/>
    </source>
</evidence>
<evidence type="ECO:0000313" key="4">
    <source>
        <dbReference type="Proteomes" id="UP000799757"/>
    </source>
</evidence>
<dbReference type="EMBL" id="MU001854">
    <property type="protein sequence ID" value="KAF2795601.1"/>
    <property type="molecule type" value="Genomic_DNA"/>
</dbReference>
<evidence type="ECO:0008006" key="5">
    <source>
        <dbReference type="Google" id="ProtNLM"/>
    </source>
</evidence>